<evidence type="ECO:0000256" key="1">
    <source>
        <dbReference type="ARBA" id="ARBA00022786"/>
    </source>
</evidence>
<feature type="region of interest" description="Disordered" evidence="2">
    <location>
        <begin position="306"/>
        <end position="331"/>
    </location>
</feature>
<proteinExistence type="predicted"/>
<reference evidence="4" key="1">
    <citation type="submission" date="2024-06" db="EMBL/GenBank/DDBJ databases">
        <authorList>
            <person name="Liu X."/>
            <person name="Lenzi L."/>
            <person name="Haldenby T S."/>
            <person name="Uol C."/>
        </authorList>
    </citation>
    <scope>NUCLEOTIDE SEQUENCE</scope>
</reference>
<dbReference type="InterPro" id="IPR001810">
    <property type="entry name" value="F-box_dom"/>
</dbReference>
<feature type="domain" description="F-box" evidence="3">
    <location>
        <begin position="410"/>
        <end position="466"/>
    </location>
</feature>
<dbReference type="AlphaFoldDB" id="A0AAV2T6U2"/>
<dbReference type="SMART" id="SM00367">
    <property type="entry name" value="LRR_CC"/>
    <property type="match status" value="8"/>
</dbReference>
<dbReference type="EMBL" id="CAXLJL010000145">
    <property type="protein sequence ID" value="CAL5132860.1"/>
    <property type="molecule type" value="Genomic_DNA"/>
</dbReference>
<dbReference type="Pfam" id="PF12937">
    <property type="entry name" value="F-box-like"/>
    <property type="match status" value="1"/>
</dbReference>
<dbReference type="Gene3D" id="3.80.10.10">
    <property type="entry name" value="Ribonuclease Inhibitor"/>
    <property type="match status" value="2"/>
</dbReference>
<evidence type="ECO:0000259" key="3">
    <source>
        <dbReference type="PROSITE" id="PS50181"/>
    </source>
</evidence>
<dbReference type="InterPro" id="IPR006553">
    <property type="entry name" value="Leu-rich_rpt_Cys-con_subtyp"/>
</dbReference>
<protein>
    <recommendedName>
        <fullName evidence="3">F-box domain-containing protein</fullName>
    </recommendedName>
</protein>
<feature type="compositionally biased region" description="Polar residues" evidence="2">
    <location>
        <begin position="315"/>
        <end position="331"/>
    </location>
</feature>
<dbReference type="SUPFAM" id="SSF81383">
    <property type="entry name" value="F-box domain"/>
    <property type="match status" value="1"/>
</dbReference>
<dbReference type="InterPro" id="IPR057207">
    <property type="entry name" value="FBXL15_LRR"/>
</dbReference>
<evidence type="ECO:0000313" key="4">
    <source>
        <dbReference type="EMBL" id="CAL5132860.1"/>
    </source>
</evidence>
<evidence type="ECO:0000256" key="2">
    <source>
        <dbReference type="SAM" id="MobiDB-lite"/>
    </source>
</evidence>
<dbReference type="InterPro" id="IPR036047">
    <property type="entry name" value="F-box-like_dom_sf"/>
</dbReference>
<sequence>MTGRRNGLEVVHQYVFEVVDFSSQYGSESGTGYTAGNLVGPCQVYPNYCDSNVTCSFRTYGNWWRECPSALKPIESPPNGYTSEDYVDLYFDRPVIPTRLQIFETYNPGAIVRILGCYRTQPANTPVNARKLHWVTLWKAPKSPQSATPRLCSQVLRGFQLPCPGLADESCSSYNGALVLSSRNARHGHAGRSASSEHAENWFVNQFHRQAGRTRVFQPDLKNVPPFPMDLIRLELDGSRCGYYTQLDAVRLTGFVELNSPLAEVERLEVCSDCSLSRAPQSVSRTGTAASFFSDLLRPCTPQLCSPPPEHSQDSFDLSLSTAQNSSSPGTSLDHLLVKWPLVLPSSDSTPSPDAFTPANPPTGLCRLPAVGMDILLPRAGRIVAVPPGAICPTSLFGLLHVDETAVWRHGPLTRLPYEILLHIFSYLDLQTLCRAAHVSRLFRCLADDALAGMTSLNLQAYWPWLTDTGLLSLGKRLGRVNLTARAAAECTTGNSVIPVSLFRRREKEEEVYQRSRHRYTIHGTLAARVRSWSTSAAVNVLREVEQLSPNHTPRMSTGTSRSTNPLPLLTHDIALDSERGLTQLLSRTGNLFSPEFLETYYAAFPTCKLKRLDISWCGNYSQITPAAFGNFLGDACRQLVTLRLSSCKFLNDDCLLHIVNTCRLIQELDLSSCTGITAHGFLTLGRLIHLRWVSLYRTHINDAGLLSLAGQCQHLKHVNMGSCMDVQDMDRILNDLIRNNPGIISLNLWRCVNVSAVGIEHVIQSCPLLEELDLGWCRNIALTQEAGCIRRLVQHCPRIKKLFLTGTSLLNSEDLIFVAQCLGSNLEQLDIHGSTNVNSNAVMTLLNHCSGLRLLDISFCTEIHLYTVMHLRQLFPHCCIITSVRDMNAEVLGDPAHQLMVDALIDELDDPFARLIPHALPGGPELLALPAPNPLPAIAGPAVD</sequence>
<dbReference type="GO" id="GO:0031146">
    <property type="term" value="P:SCF-dependent proteasomal ubiquitin-dependent protein catabolic process"/>
    <property type="evidence" value="ECO:0007669"/>
    <property type="project" value="TreeGrafter"/>
</dbReference>
<dbReference type="Proteomes" id="UP001497525">
    <property type="component" value="Unassembled WGS sequence"/>
</dbReference>
<accession>A0AAV2T6U2</accession>
<keyword evidence="1" id="KW-0833">Ubl conjugation pathway</keyword>
<dbReference type="PANTHER" id="PTHR13318:SF152">
    <property type="entry name" value="F-BOX_LRR-REPEAT PROTEIN 4"/>
    <property type="match status" value="1"/>
</dbReference>
<dbReference type="PANTHER" id="PTHR13318">
    <property type="entry name" value="PARTNER OF PAIRED, ISOFORM B-RELATED"/>
    <property type="match status" value="1"/>
</dbReference>
<dbReference type="InterPro" id="IPR032675">
    <property type="entry name" value="LRR_dom_sf"/>
</dbReference>
<name>A0AAV2T6U2_CALDB</name>
<gene>
    <name evidence="4" type="ORF">CDAUBV1_LOCUS5693</name>
</gene>
<dbReference type="PROSITE" id="PS50181">
    <property type="entry name" value="FBOX"/>
    <property type="match status" value="1"/>
</dbReference>
<dbReference type="SUPFAM" id="SSF52047">
    <property type="entry name" value="RNI-like"/>
    <property type="match status" value="1"/>
</dbReference>
<organism evidence="4 5">
    <name type="scientific">Calicophoron daubneyi</name>
    <name type="common">Rumen fluke</name>
    <name type="synonym">Paramphistomum daubneyi</name>
    <dbReference type="NCBI Taxonomy" id="300641"/>
    <lineage>
        <taxon>Eukaryota</taxon>
        <taxon>Metazoa</taxon>
        <taxon>Spiralia</taxon>
        <taxon>Lophotrochozoa</taxon>
        <taxon>Platyhelminthes</taxon>
        <taxon>Trematoda</taxon>
        <taxon>Digenea</taxon>
        <taxon>Plagiorchiida</taxon>
        <taxon>Pronocephalata</taxon>
        <taxon>Paramphistomoidea</taxon>
        <taxon>Paramphistomidae</taxon>
        <taxon>Calicophoron</taxon>
    </lineage>
</organism>
<dbReference type="GO" id="GO:0019005">
    <property type="term" value="C:SCF ubiquitin ligase complex"/>
    <property type="evidence" value="ECO:0007669"/>
    <property type="project" value="TreeGrafter"/>
</dbReference>
<comment type="caution">
    <text evidence="4">The sequence shown here is derived from an EMBL/GenBank/DDBJ whole genome shotgun (WGS) entry which is preliminary data.</text>
</comment>
<evidence type="ECO:0000313" key="5">
    <source>
        <dbReference type="Proteomes" id="UP001497525"/>
    </source>
</evidence>
<dbReference type="Pfam" id="PF25372">
    <property type="entry name" value="DUF7885"/>
    <property type="match status" value="1"/>
</dbReference>
<dbReference type="Gene3D" id="1.20.1280.50">
    <property type="match status" value="1"/>
</dbReference>
<dbReference type="SMART" id="SM00256">
    <property type="entry name" value="FBOX"/>
    <property type="match status" value="1"/>
</dbReference>